<evidence type="ECO:0000313" key="2">
    <source>
        <dbReference type="EMBL" id="MCG5078056.1"/>
    </source>
</evidence>
<sequence length="354" mass="39358">MTIKTKVSICLPTYKRPDLLIGCIESCFAQTHTNIEIVIGDDSPDDSTERMIAERYGNDKRIAYRRNTPALGQSRNVASLFARATGDKILLIHDDDYLAEHCIERLLAQWQRHPEIQAAFGNQYEVDHDGSIDYASSRHMNHAYHRTPAAAGLQALPGRTGIVQMFPNNGWLADAALVKQISYDEQHAVCCDYVFGVRLCLAARGVCYIDEHVSYYRKTDVSVSQSTRNTTSASSLAAWSFLQGLTLPPALEPARKLAMRRFVPIVVSLYARNNKARAGLNLALANLHAYRYGLSARLYYHLLMICKSARRSKIQPAVMSFETGEAGVDVTPVAQVAQVAQVAPMVDVTRTRVP</sequence>
<dbReference type="CDD" id="cd00761">
    <property type="entry name" value="Glyco_tranf_GTA_type"/>
    <property type="match status" value="1"/>
</dbReference>
<dbReference type="GO" id="GO:0016758">
    <property type="term" value="F:hexosyltransferase activity"/>
    <property type="evidence" value="ECO:0007669"/>
    <property type="project" value="UniProtKB-ARBA"/>
</dbReference>
<dbReference type="PANTHER" id="PTHR22916">
    <property type="entry name" value="GLYCOSYLTRANSFERASE"/>
    <property type="match status" value="1"/>
</dbReference>
<dbReference type="InterPro" id="IPR029044">
    <property type="entry name" value="Nucleotide-diphossugar_trans"/>
</dbReference>
<dbReference type="SUPFAM" id="SSF53448">
    <property type="entry name" value="Nucleotide-diphospho-sugar transferases"/>
    <property type="match status" value="1"/>
</dbReference>
<keyword evidence="3" id="KW-1185">Reference proteome</keyword>
<dbReference type="EMBL" id="JAKLJA010000048">
    <property type="protein sequence ID" value="MCG5078056.1"/>
    <property type="molecule type" value="Genomic_DNA"/>
</dbReference>
<dbReference type="InterPro" id="IPR001173">
    <property type="entry name" value="Glyco_trans_2-like"/>
</dbReference>
<organism evidence="2 3">
    <name type="scientific">Paraburkholderia tagetis</name>
    <dbReference type="NCBI Taxonomy" id="2913261"/>
    <lineage>
        <taxon>Bacteria</taxon>
        <taxon>Pseudomonadati</taxon>
        <taxon>Pseudomonadota</taxon>
        <taxon>Betaproteobacteria</taxon>
        <taxon>Burkholderiales</taxon>
        <taxon>Burkholderiaceae</taxon>
        <taxon>Paraburkholderia</taxon>
    </lineage>
</organism>
<feature type="domain" description="Glycosyltransferase 2-like" evidence="1">
    <location>
        <begin position="8"/>
        <end position="157"/>
    </location>
</feature>
<comment type="caution">
    <text evidence="2">The sequence shown here is derived from an EMBL/GenBank/DDBJ whole genome shotgun (WGS) entry which is preliminary data.</text>
</comment>
<name>A0A9X1UMC1_9BURK</name>
<dbReference type="RefSeq" id="WP_238467945.1">
    <property type="nucleotide sequence ID" value="NZ_JAKLJA010000048.1"/>
</dbReference>
<dbReference type="AlphaFoldDB" id="A0A9X1UMC1"/>
<reference evidence="2" key="1">
    <citation type="submission" date="2022-01" db="EMBL/GenBank/DDBJ databases">
        <title>Genome sequence and assembly of Parabukholderia sp. RG36.</title>
        <authorList>
            <person name="Chhetri G."/>
        </authorList>
    </citation>
    <scope>NUCLEOTIDE SEQUENCE</scope>
    <source>
        <strain evidence="2">RG36</strain>
    </source>
</reference>
<accession>A0A9X1UMC1</accession>
<dbReference type="Pfam" id="PF00535">
    <property type="entry name" value="Glycos_transf_2"/>
    <property type="match status" value="1"/>
</dbReference>
<dbReference type="Proteomes" id="UP001139308">
    <property type="component" value="Unassembled WGS sequence"/>
</dbReference>
<protein>
    <submittedName>
        <fullName evidence="2">Glycosyltransferase</fullName>
    </submittedName>
</protein>
<proteinExistence type="predicted"/>
<evidence type="ECO:0000313" key="3">
    <source>
        <dbReference type="Proteomes" id="UP001139308"/>
    </source>
</evidence>
<gene>
    <name evidence="2" type="ORF">L5014_32775</name>
</gene>
<evidence type="ECO:0000259" key="1">
    <source>
        <dbReference type="Pfam" id="PF00535"/>
    </source>
</evidence>
<dbReference type="Gene3D" id="3.90.550.10">
    <property type="entry name" value="Spore Coat Polysaccharide Biosynthesis Protein SpsA, Chain A"/>
    <property type="match status" value="1"/>
</dbReference>
<dbReference type="PANTHER" id="PTHR22916:SF3">
    <property type="entry name" value="UDP-GLCNAC:BETAGAL BETA-1,3-N-ACETYLGLUCOSAMINYLTRANSFERASE-LIKE PROTEIN 1"/>
    <property type="match status" value="1"/>
</dbReference>